<dbReference type="Pfam" id="PF11896">
    <property type="entry name" value="GlgE_dom_N_S"/>
    <property type="match status" value="1"/>
</dbReference>
<feature type="binding site" evidence="6">
    <location>
        <begin position="548"/>
        <end position="549"/>
    </location>
    <ligand>
        <name>alpha-maltose 1-phosphate</name>
        <dbReference type="ChEBI" id="CHEBI:63576"/>
    </ligand>
</feature>
<dbReference type="Gene3D" id="2.60.40.1180">
    <property type="entry name" value="Golgi alpha-mannosidase II"/>
    <property type="match status" value="1"/>
</dbReference>
<reference evidence="9" key="1">
    <citation type="submission" date="2020-10" db="EMBL/GenBank/DDBJ databases">
        <title>Sequencing the genomes of 1000 actinobacteria strains.</title>
        <authorList>
            <person name="Klenk H.-P."/>
        </authorList>
    </citation>
    <scope>NUCLEOTIDE SEQUENCE</scope>
    <source>
        <strain evidence="9">DSM 45354</strain>
    </source>
</reference>
<dbReference type="InterPro" id="IPR013783">
    <property type="entry name" value="Ig-like_fold"/>
</dbReference>
<dbReference type="PANTHER" id="PTHR47786">
    <property type="entry name" value="ALPHA-1,4-GLUCAN:MALTOSE-1-PHOSPHATE MALTOSYLTRANSFERASE"/>
    <property type="match status" value="1"/>
</dbReference>
<proteinExistence type="inferred from homology"/>
<organism evidence="9 10">
    <name type="scientific">Actinopolymorpha pittospori</name>
    <dbReference type="NCBI Taxonomy" id="648752"/>
    <lineage>
        <taxon>Bacteria</taxon>
        <taxon>Bacillati</taxon>
        <taxon>Actinomycetota</taxon>
        <taxon>Actinomycetes</taxon>
        <taxon>Propionibacteriales</taxon>
        <taxon>Actinopolymorphaceae</taxon>
        <taxon>Actinopolymorpha</taxon>
    </lineage>
</organism>
<feature type="binding site" evidence="6">
    <location>
        <position position="410"/>
    </location>
    <ligand>
        <name>alpha-maltose 1-phosphate</name>
        <dbReference type="ChEBI" id="CHEBI:63576"/>
    </ligand>
</feature>
<dbReference type="InterPro" id="IPR049171">
    <property type="entry name" value="GLGE_C"/>
</dbReference>
<evidence type="ECO:0000256" key="4">
    <source>
        <dbReference type="ARBA" id="ARBA00023277"/>
    </source>
</evidence>
<evidence type="ECO:0000256" key="3">
    <source>
        <dbReference type="ARBA" id="ARBA00022679"/>
    </source>
</evidence>
<gene>
    <name evidence="6" type="primary">glgE</name>
    <name evidence="9" type="ORF">HEB94_000417</name>
</gene>
<feature type="site" description="Transition state stabilizer" evidence="6">
    <location>
        <position position="495"/>
    </location>
</feature>
<evidence type="ECO:0000259" key="8">
    <source>
        <dbReference type="SMART" id="SM00642"/>
    </source>
</evidence>
<comment type="caution">
    <text evidence="6">Lacks conserved residue(s) required for the propagation of feature annotation.</text>
</comment>
<dbReference type="AlphaFoldDB" id="A0A927MPA1"/>
<evidence type="ECO:0000256" key="6">
    <source>
        <dbReference type="HAMAP-Rule" id="MF_02124"/>
    </source>
</evidence>
<evidence type="ECO:0000313" key="9">
    <source>
        <dbReference type="EMBL" id="MBE1603569.1"/>
    </source>
</evidence>
<dbReference type="GO" id="GO:0016758">
    <property type="term" value="F:hexosyltransferase activity"/>
    <property type="evidence" value="ECO:0007669"/>
    <property type="project" value="UniProtKB-UniRule"/>
</dbReference>
<feature type="binding site" evidence="6">
    <location>
        <position position="374"/>
    </location>
    <ligand>
        <name>alpha-maltose 1-phosphate</name>
        <dbReference type="ChEBI" id="CHEBI:63576"/>
    </ligand>
</feature>
<keyword evidence="3 6" id="KW-0808">Transferase</keyword>
<dbReference type="EMBL" id="JADBEM010000001">
    <property type="protein sequence ID" value="MBE1603569.1"/>
    <property type="molecule type" value="Genomic_DNA"/>
</dbReference>
<comment type="function">
    <text evidence="6">Maltosyltransferase that uses maltose 1-phosphate (M1P) as the sugar donor to elongate linear or branched alpha-(1-&gt;4)-glucans. Is involved in a branched alpha-glucan biosynthetic pathway from trehalose, together with TreS, Mak and GlgB.</text>
</comment>
<dbReference type="Proteomes" id="UP000638648">
    <property type="component" value="Unassembled WGS sequence"/>
</dbReference>
<comment type="catalytic activity">
    <reaction evidence="5 6">
        <text>alpha-maltose 1-phosphate + [(1-&gt;4)-alpha-D-glucosyl](n) = [(1-&gt;4)-alpha-D-glucosyl](n+2) + phosphate</text>
        <dbReference type="Rhea" id="RHEA:42692"/>
        <dbReference type="Rhea" id="RHEA-COMP:9584"/>
        <dbReference type="Rhea" id="RHEA-COMP:10183"/>
        <dbReference type="ChEBI" id="CHEBI:15444"/>
        <dbReference type="ChEBI" id="CHEBI:43474"/>
        <dbReference type="ChEBI" id="CHEBI:63576"/>
        <dbReference type="EC" id="2.4.99.16"/>
    </reaction>
</comment>
<comment type="similarity">
    <text evidence="6">Belongs to the glycosyl hydrolase 13 family. GlgE subfamily.</text>
</comment>
<dbReference type="InterPro" id="IPR006047">
    <property type="entry name" value="GH13_cat_dom"/>
</dbReference>
<evidence type="ECO:0000313" key="10">
    <source>
        <dbReference type="Proteomes" id="UP000638648"/>
    </source>
</evidence>
<dbReference type="Pfam" id="PF21702">
    <property type="entry name" value="GLGE_C"/>
    <property type="match status" value="1"/>
</dbReference>
<feature type="active site" description="Nucleophile" evidence="6">
    <location>
        <position position="409"/>
    </location>
</feature>
<dbReference type="InterPro" id="IPR021828">
    <property type="entry name" value="GlgE_dom_N/S"/>
</dbReference>
<dbReference type="RefSeq" id="WP_337917440.1">
    <property type="nucleotide sequence ID" value="NZ_BAABJL010000219.1"/>
</dbReference>
<evidence type="ECO:0000256" key="5">
    <source>
        <dbReference type="ARBA" id="ARBA00048735"/>
    </source>
</evidence>
<dbReference type="InterPro" id="IPR017853">
    <property type="entry name" value="GH"/>
</dbReference>
<dbReference type="Gene3D" id="1.20.58.80">
    <property type="entry name" value="Phosphotransferase system, lactose/cellobiose-type IIA subunit"/>
    <property type="match status" value="1"/>
</dbReference>
<sequence length="692" mass="77231">MTTPGAPNVRDSVDRAVLASRGQRPVGRIQMMDVTPSLEEGRWPVKSVVAELFAVTAVVVREGHDPVGAEVVLTAPDRTERRVRMTQTNHGLGVFECEISAESAGLWSYRVEGWADPWAAWIHDAGIKVPAGIDVELMCEEGARLLERAASHRGQPADRAASLQKACTLLRDQTLAASARFAEVAEGSPTHALMVADPLRDFTTAGSDYPWLVEEKLTLTGAWYEIFPRSEGARCDPATGTWHSGTFRTAAQRLAAIADMGFDVVYLTPIHPIGVTNRKGWNNNTAASPGDPGSPYGIGSPDGGHDAIHPDLGTVKDFEHFVAAAEDLGLRVAMDIALNASPDHPWVTEHPEYFLKRADGSIAFSENPPKKYEDIYPINFDTAPATLYLEFSRIIRLWIDRGVKIFRVDNPHTKPVEFWQWLIADIATDHPDVIWLSEAFTRPPLMHVLAKVGFQQSYTYFAWRNTAEELTEYVSELAQETAPFLRPSFWPTTHDILTPYMQHGGETAFRIRAALAATLVPTYGIYAGYEHCENAPRPGVEEQLDNEKYGYKDRQWHIDGAPASNRPNLAPYLRQLNMIRRSHPSLHWLRNITFHRAADENFLVYSKTGGGRDDASEQNTVIVVANLDPHHTRETTIELDTRRLGAHIDPTRHFEAEDLLTGETWRWGPHPVYIRLGPDRPLHIVAARPLNS</sequence>
<keyword evidence="2 6" id="KW-0328">Glycosyltransferase</keyword>
<protein>
    <recommendedName>
        <fullName evidence="6">Alpha-1,4-glucan:maltose-1-phosphate maltosyltransferase</fullName>
        <shortName evidence="6">GMPMT</shortName>
        <ecNumber evidence="6">2.4.99.16</ecNumber>
    </recommendedName>
    <alternativeName>
        <fullName evidence="6">(1-&gt;4)-alpha-D-glucan:maltose-1-phosphate alpha-D-maltosyltransferase</fullName>
    </alternativeName>
</protein>
<evidence type="ECO:0000256" key="2">
    <source>
        <dbReference type="ARBA" id="ARBA00022676"/>
    </source>
</evidence>
<feature type="domain" description="Glycosyl hydrolase family 13 catalytic" evidence="8">
    <location>
        <begin position="225"/>
        <end position="580"/>
    </location>
</feature>
<comment type="caution">
    <text evidence="9">The sequence shown here is derived from an EMBL/GenBank/DDBJ whole genome shotgun (WGS) entry which is preliminary data.</text>
</comment>
<keyword evidence="10" id="KW-1185">Reference proteome</keyword>
<dbReference type="Gene3D" id="2.60.40.10">
    <property type="entry name" value="Immunoglobulins"/>
    <property type="match status" value="1"/>
</dbReference>
<dbReference type="InterPro" id="IPR013780">
    <property type="entry name" value="Glyco_hydro_b"/>
</dbReference>
<dbReference type="Pfam" id="PF00128">
    <property type="entry name" value="Alpha-amylase"/>
    <property type="match status" value="1"/>
</dbReference>
<dbReference type="EC" id="2.4.99.16" evidence="6"/>
<dbReference type="PANTHER" id="PTHR47786:SF2">
    <property type="entry name" value="GLYCOSYL HYDROLASE FAMILY 13 CATALYTIC DOMAIN-CONTAINING PROTEIN"/>
    <property type="match status" value="1"/>
</dbReference>
<comment type="subunit">
    <text evidence="1 6">Homodimer.</text>
</comment>
<dbReference type="HAMAP" id="MF_02124">
    <property type="entry name" value="GlgE"/>
    <property type="match status" value="1"/>
</dbReference>
<dbReference type="SMART" id="SM00642">
    <property type="entry name" value="Aamy"/>
    <property type="match status" value="1"/>
</dbReference>
<dbReference type="GO" id="GO:0030979">
    <property type="term" value="P:alpha-glucan biosynthetic process"/>
    <property type="evidence" value="ECO:0007669"/>
    <property type="project" value="UniProtKB-UniRule"/>
</dbReference>
<accession>A0A927MPA1</accession>
<evidence type="ECO:0000256" key="1">
    <source>
        <dbReference type="ARBA" id="ARBA00011738"/>
    </source>
</evidence>
<name>A0A927MPA1_9ACTN</name>
<evidence type="ECO:0000256" key="7">
    <source>
        <dbReference type="SAM" id="MobiDB-lite"/>
    </source>
</evidence>
<dbReference type="Gene3D" id="3.20.20.80">
    <property type="entry name" value="Glycosidases"/>
    <property type="match status" value="1"/>
</dbReference>
<dbReference type="InterPro" id="IPR026585">
    <property type="entry name" value="GlgE"/>
</dbReference>
<feature type="binding site" evidence="6">
    <location>
        <position position="279"/>
    </location>
    <ligand>
        <name>alpha-maltose 1-phosphate</name>
        <dbReference type="ChEBI" id="CHEBI:63576"/>
    </ligand>
</feature>
<feature type="active site" description="Proton donor" evidence="6">
    <location>
        <position position="438"/>
    </location>
</feature>
<feature type="region of interest" description="Disordered" evidence="7">
    <location>
        <begin position="279"/>
        <end position="303"/>
    </location>
</feature>
<dbReference type="SUPFAM" id="SSF51445">
    <property type="entry name" value="(Trans)glycosidases"/>
    <property type="match status" value="1"/>
</dbReference>
<dbReference type="GO" id="GO:0004553">
    <property type="term" value="F:hydrolase activity, hydrolyzing O-glycosyl compounds"/>
    <property type="evidence" value="ECO:0007669"/>
    <property type="project" value="InterPro"/>
</dbReference>
<keyword evidence="4 6" id="KW-0119">Carbohydrate metabolism</keyword>